<accession>A0A6A6XJ60</accession>
<dbReference type="SUPFAM" id="SSF69786">
    <property type="entry name" value="YggU-like"/>
    <property type="match status" value="1"/>
</dbReference>
<dbReference type="InterPro" id="IPR003746">
    <property type="entry name" value="DUF167"/>
</dbReference>
<evidence type="ECO:0000256" key="1">
    <source>
        <dbReference type="ARBA" id="ARBA00010364"/>
    </source>
</evidence>
<dbReference type="Gene3D" id="3.30.1200.10">
    <property type="entry name" value="YggU-like"/>
    <property type="match status" value="1"/>
</dbReference>
<dbReference type="Proteomes" id="UP000799757">
    <property type="component" value="Unassembled WGS sequence"/>
</dbReference>
<comment type="similarity">
    <text evidence="1">Belongs to the UPF0235 family.</text>
</comment>
<dbReference type="OrthoDB" id="244097at2759"/>
<protein>
    <recommendedName>
        <fullName evidence="4">YggU-like protein</fullName>
    </recommendedName>
</protein>
<reference evidence="2" key="1">
    <citation type="journal article" date="2020" name="Stud. Mycol.">
        <title>101 Dothideomycetes genomes: a test case for predicting lifestyles and emergence of pathogens.</title>
        <authorList>
            <person name="Haridas S."/>
            <person name="Albert R."/>
            <person name="Binder M."/>
            <person name="Bloem J."/>
            <person name="Labutti K."/>
            <person name="Salamov A."/>
            <person name="Andreopoulos B."/>
            <person name="Baker S."/>
            <person name="Barry K."/>
            <person name="Bills G."/>
            <person name="Bluhm B."/>
            <person name="Cannon C."/>
            <person name="Castanera R."/>
            <person name="Culley D."/>
            <person name="Daum C."/>
            <person name="Ezra D."/>
            <person name="Gonzalez J."/>
            <person name="Henrissat B."/>
            <person name="Kuo A."/>
            <person name="Liang C."/>
            <person name="Lipzen A."/>
            <person name="Lutzoni F."/>
            <person name="Magnuson J."/>
            <person name="Mondo S."/>
            <person name="Nolan M."/>
            <person name="Ohm R."/>
            <person name="Pangilinan J."/>
            <person name="Park H.-J."/>
            <person name="Ramirez L."/>
            <person name="Alfaro M."/>
            <person name="Sun H."/>
            <person name="Tritt A."/>
            <person name="Yoshinaga Y."/>
            <person name="Zwiers L.-H."/>
            <person name="Turgeon B."/>
            <person name="Goodwin S."/>
            <person name="Spatafora J."/>
            <person name="Crous P."/>
            <person name="Grigoriev I."/>
        </authorList>
    </citation>
    <scope>NUCLEOTIDE SEQUENCE</scope>
    <source>
        <strain evidence="2">CBS 109.77</strain>
    </source>
</reference>
<dbReference type="SMART" id="SM01152">
    <property type="entry name" value="DUF167"/>
    <property type="match status" value="1"/>
</dbReference>
<dbReference type="EMBL" id="MU001828">
    <property type="protein sequence ID" value="KAF2796560.1"/>
    <property type="molecule type" value="Genomic_DNA"/>
</dbReference>
<dbReference type="InterPro" id="IPR036591">
    <property type="entry name" value="YggU-like_sf"/>
</dbReference>
<dbReference type="AlphaFoldDB" id="A0A6A6XJ60"/>
<keyword evidence="3" id="KW-1185">Reference proteome</keyword>
<gene>
    <name evidence="2" type="ORF">K505DRAFT_323224</name>
</gene>
<evidence type="ECO:0000313" key="2">
    <source>
        <dbReference type="EMBL" id="KAF2796560.1"/>
    </source>
</evidence>
<organism evidence="2 3">
    <name type="scientific">Melanomma pulvis-pyrius CBS 109.77</name>
    <dbReference type="NCBI Taxonomy" id="1314802"/>
    <lineage>
        <taxon>Eukaryota</taxon>
        <taxon>Fungi</taxon>
        <taxon>Dikarya</taxon>
        <taxon>Ascomycota</taxon>
        <taxon>Pezizomycotina</taxon>
        <taxon>Dothideomycetes</taxon>
        <taxon>Pleosporomycetidae</taxon>
        <taxon>Pleosporales</taxon>
        <taxon>Melanommataceae</taxon>
        <taxon>Melanomma</taxon>
    </lineage>
</organism>
<evidence type="ECO:0000313" key="3">
    <source>
        <dbReference type="Proteomes" id="UP000799757"/>
    </source>
</evidence>
<evidence type="ECO:0008006" key="4">
    <source>
        <dbReference type="Google" id="ProtNLM"/>
    </source>
</evidence>
<dbReference type="Pfam" id="PF02594">
    <property type="entry name" value="DUF167"/>
    <property type="match status" value="1"/>
</dbReference>
<sequence length="70" mass="7376">MLQPAIRFIAAKSKTQGASIQLLCHVKPGVSAKREGIAAVTDEGIELCVSAQAREGEANKAVREMIAGVR</sequence>
<proteinExistence type="inferred from homology"/>
<name>A0A6A6XJ60_9PLEO</name>